<evidence type="ECO:0000256" key="3">
    <source>
        <dbReference type="ARBA" id="ARBA00022737"/>
    </source>
</evidence>
<keyword evidence="4" id="KW-0812">Transmembrane</keyword>
<dbReference type="FunFam" id="3.80.10.10:FF:001360">
    <property type="entry name" value="Uncharacterized protein"/>
    <property type="match status" value="1"/>
</dbReference>
<feature type="domain" description="LRRCT" evidence="6">
    <location>
        <begin position="299"/>
        <end position="345"/>
    </location>
</feature>
<sequence length="514" mass="57473">MDWKLIGFLLVLLLLTRSGYVDSVGDRDYPDADIPGPCQGTPCTCIFTKEQWTIDCSWRELDAIPKFNINSSFNIVEINLSGGFLTKVDDYAFKGITTLKGLNFNHNNINDLQPYAFSGVEETLQDLDLSHNLLSNVSALQGLRNIKWLSLRTNRLTTTGADVFHLLGQRLAVLDLSQNKLERFPQSLKYLDQLQTLLLNWNKLEVIDKEVLNGMKNLENLEIAENKLKTLPAQTFKTLDLLFRLSVSGNEIEEISPQAFYGLDYNLRQIDLSFNHLKRLQFCAFRGLQLLEVLALNGNPFICDCQLIWYRNARLPHAPFPAATCAEPNEYSGLLINSFPHDDCSIQDMYLWGMPCTEKGSLPIGSTSQVTSRPTGSLGGPTGDTKVTISPLMSSSGSFSLLSLVYIALAIAVLSVFFTIVFAVVVCRRLKKCSATLKAHAKRLEMPSNKGAHVHFNAAACESTIEINALEGYEQVRDEGYNYINPYGPTYETIPIANTFTNRMNSFTNHNHAT</sequence>
<dbReference type="RefSeq" id="XP_013388509.1">
    <property type="nucleotide sequence ID" value="XM_013533055.2"/>
</dbReference>
<keyword evidence="3" id="KW-0677">Repeat</keyword>
<keyword evidence="7" id="KW-1185">Reference proteome</keyword>
<keyword evidence="4" id="KW-0472">Membrane</keyword>
<dbReference type="STRING" id="7574.A0A1S3HTX6"/>
<dbReference type="KEGG" id="lak:106157423"/>
<evidence type="ECO:0000313" key="7">
    <source>
        <dbReference type="Proteomes" id="UP000085678"/>
    </source>
</evidence>
<dbReference type="PANTHER" id="PTHR24366:SF96">
    <property type="entry name" value="LEUCINE RICH REPEAT CONTAINING 53"/>
    <property type="match status" value="1"/>
</dbReference>
<dbReference type="AlphaFoldDB" id="A0A1S3HTX6"/>
<dbReference type="Pfam" id="PF13855">
    <property type="entry name" value="LRR_8"/>
    <property type="match status" value="2"/>
</dbReference>
<evidence type="ECO:0000259" key="6">
    <source>
        <dbReference type="SMART" id="SM00082"/>
    </source>
</evidence>
<keyword evidence="2 5" id="KW-0732">Signal</keyword>
<feature type="chain" id="PRO_5010284463" evidence="5">
    <location>
        <begin position="24"/>
        <end position="514"/>
    </location>
</feature>
<name>A0A1S3HTX6_LINAN</name>
<dbReference type="PANTHER" id="PTHR24366">
    <property type="entry name" value="IG(IMMUNOGLOBULIN) AND LRR(LEUCINE RICH REPEAT) DOMAINS"/>
    <property type="match status" value="1"/>
</dbReference>
<dbReference type="InterPro" id="IPR032675">
    <property type="entry name" value="LRR_dom_sf"/>
</dbReference>
<dbReference type="InterPro" id="IPR003591">
    <property type="entry name" value="Leu-rich_rpt_typical-subtyp"/>
</dbReference>
<proteinExistence type="predicted"/>
<dbReference type="SUPFAM" id="SSF52058">
    <property type="entry name" value="L domain-like"/>
    <property type="match status" value="1"/>
</dbReference>
<dbReference type="InterPro" id="IPR001611">
    <property type="entry name" value="Leu-rich_rpt"/>
</dbReference>
<evidence type="ECO:0000256" key="1">
    <source>
        <dbReference type="ARBA" id="ARBA00022614"/>
    </source>
</evidence>
<evidence type="ECO:0000256" key="5">
    <source>
        <dbReference type="SAM" id="SignalP"/>
    </source>
</evidence>
<keyword evidence="1" id="KW-0433">Leucine-rich repeat</keyword>
<organism evidence="7 8">
    <name type="scientific">Lingula anatina</name>
    <name type="common">Brachiopod</name>
    <name type="synonym">Lingula unguis</name>
    <dbReference type="NCBI Taxonomy" id="7574"/>
    <lineage>
        <taxon>Eukaryota</taxon>
        <taxon>Metazoa</taxon>
        <taxon>Spiralia</taxon>
        <taxon>Lophotrochozoa</taxon>
        <taxon>Brachiopoda</taxon>
        <taxon>Linguliformea</taxon>
        <taxon>Lingulata</taxon>
        <taxon>Lingulida</taxon>
        <taxon>Linguloidea</taxon>
        <taxon>Lingulidae</taxon>
        <taxon>Lingula</taxon>
    </lineage>
</organism>
<evidence type="ECO:0000256" key="4">
    <source>
        <dbReference type="SAM" id="Phobius"/>
    </source>
</evidence>
<reference evidence="8" key="1">
    <citation type="submission" date="2025-08" db="UniProtKB">
        <authorList>
            <consortium name="RefSeq"/>
        </authorList>
    </citation>
    <scope>IDENTIFICATION</scope>
    <source>
        <tissue evidence="8">Gonads</tissue>
    </source>
</reference>
<dbReference type="OMA" id="ANNIVCD"/>
<protein>
    <submittedName>
        <fullName evidence="8">Chondroadherin-like protein</fullName>
    </submittedName>
</protein>
<feature type="transmembrane region" description="Helical" evidence="4">
    <location>
        <begin position="401"/>
        <end position="427"/>
    </location>
</feature>
<dbReference type="SMART" id="SM00082">
    <property type="entry name" value="LRRCT"/>
    <property type="match status" value="1"/>
</dbReference>
<gene>
    <name evidence="8" type="primary">LOC106157423</name>
</gene>
<dbReference type="SMART" id="SM00369">
    <property type="entry name" value="LRR_TYP"/>
    <property type="match status" value="6"/>
</dbReference>
<dbReference type="GeneID" id="106157423"/>
<evidence type="ECO:0000313" key="8">
    <source>
        <dbReference type="RefSeq" id="XP_013388509.1"/>
    </source>
</evidence>
<feature type="signal peptide" evidence="5">
    <location>
        <begin position="1"/>
        <end position="23"/>
    </location>
</feature>
<keyword evidence="4" id="KW-1133">Transmembrane helix</keyword>
<dbReference type="PROSITE" id="PS51450">
    <property type="entry name" value="LRR"/>
    <property type="match status" value="1"/>
</dbReference>
<dbReference type="Gene3D" id="3.80.10.10">
    <property type="entry name" value="Ribonuclease Inhibitor"/>
    <property type="match status" value="2"/>
</dbReference>
<dbReference type="Proteomes" id="UP000085678">
    <property type="component" value="Unplaced"/>
</dbReference>
<accession>A0A1S3HTX6</accession>
<dbReference type="OrthoDB" id="6137799at2759"/>
<dbReference type="InterPro" id="IPR000483">
    <property type="entry name" value="Cys-rich_flank_reg_C"/>
</dbReference>
<evidence type="ECO:0000256" key="2">
    <source>
        <dbReference type="ARBA" id="ARBA00022729"/>
    </source>
</evidence>
<dbReference type="InParanoid" id="A0A1S3HTX6"/>